<proteinExistence type="predicted"/>
<keyword evidence="2" id="KW-1185">Reference proteome</keyword>
<dbReference type="Proteomes" id="UP001297581">
    <property type="component" value="Unassembled WGS sequence"/>
</dbReference>
<dbReference type="EMBL" id="JAKUDL010000014">
    <property type="protein sequence ID" value="MCH4296700.1"/>
    <property type="molecule type" value="Genomic_DNA"/>
</dbReference>
<evidence type="ECO:0000313" key="2">
    <source>
        <dbReference type="Proteomes" id="UP001297581"/>
    </source>
</evidence>
<name>A0AAJ1BL25_9GAMM</name>
<protein>
    <submittedName>
        <fullName evidence="1">Uncharacterized protein</fullName>
    </submittedName>
</protein>
<dbReference type="AlphaFoldDB" id="A0AAJ1BL25"/>
<reference evidence="1 2" key="1">
    <citation type="submission" date="2022-02" db="EMBL/GenBank/DDBJ databases">
        <title>The genome sequence of Shewanella sp. 3B26.</title>
        <authorList>
            <person name="Du J."/>
        </authorList>
    </citation>
    <scope>NUCLEOTIDE SEQUENCE [LARGE SCALE GENOMIC DNA]</scope>
    <source>
        <strain evidence="1 2">3B26</strain>
    </source>
</reference>
<gene>
    <name evidence="1" type="ORF">MJ923_20560</name>
</gene>
<evidence type="ECO:0000313" key="1">
    <source>
        <dbReference type="EMBL" id="MCH4296700.1"/>
    </source>
</evidence>
<comment type="caution">
    <text evidence="1">The sequence shown here is derived from an EMBL/GenBank/DDBJ whole genome shotgun (WGS) entry which is preliminary data.</text>
</comment>
<sequence>MDTIGYSTKEEVLELVDACFPYIEKPDDDSLYVFPANDPMRTILHKQVREIKTAYLSNHQLNIFYDELGTLSANAVQWMFPSLIRSAVLSLPDEDTLAEALVCYFENANFEEINSAYNFSWLTPNQAQALSVVLEHISQETDMVVSLAMENVAEFSKL</sequence>
<organism evidence="1 2">
    <name type="scientific">Shewanella zhuhaiensis</name>
    <dbReference type="NCBI Taxonomy" id="2919576"/>
    <lineage>
        <taxon>Bacteria</taxon>
        <taxon>Pseudomonadati</taxon>
        <taxon>Pseudomonadota</taxon>
        <taxon>Gammaproteobacteria</taxon>
        <taxon>Alteromonadales</taxon>
        <taxon>Shewanellaceae</taxon>
        <taxon>Shewanella</taxon>
    </lineage>
</organism>
<accession>A0AAJ1BL25</accession>
<dbReference type="RefSeq" id="WP_240592658.1">
    <property type="nucleotide sequence ID" value="NZ_JAKUDL010000014.1"/>
</dbReference>